<keyword evidence="6" id="KW-0808">Transferase</keyword>
<evidence type="ECO:0000313" key="7">
    <source>
        <dbReference type="EMBL" id="MEJ6497747.1"/>
    </source>
</evidence>
<dbReference type="Proteomes" id="UP001377972">
    <property type="component" value="Unassembled WGS sequence"/>
</dbReference>
<feature type="transmembrane region" description="Helical" evidence="5">
    <location>
        <begin position="21"/>
        <end position="47"/>
    </location>
</feature>
<evidence type="ECO:0000313" key="9">
    <source>
        <dbReference type="Proteomes" id="UP001377972"/>
    </source>
</evidence>
<protein>
    <submittedName>
        <fullName evidence="7">DUF4870 domain-containing protein</fullName>
    </submittedName>
    <submittedName>
        <fullName evidence="6">Orotate phosphoribosyltransferase</fullName>
    </submittedName>
</protein>
<gene>
    <name evidence="6" type="ORF">AOG27_19345</name>
    <name evidence="7" type="ORF">PQI24_17010</name>
</gene>
<reference evidence="6 8" key="1">
    <citation type="submission" date="2015-09" db="EMBL/GenBank/DDBJ databases">
        <title>Draft Genome Sequence of Pseudoalteromonas lipolytica UCD-48B.</title>
        <authorList>
            <person name="Krusor M."/>
            <person name="Coil D.A."/>
            <person name="Lang J.M."/>
            <person name="Eisen J.A."/>
            <person name="Alexiev A."/>
        </authorList>
    </citation>
    <scope>NUCLEOTIDE SEQUENCE [LARGE SCALE GENOMIC DNA]</scope>
    <source>
        <strain evidence="6 8">UCD-48B</strain>
    </source>
</reference>
<dbReference type="InterPro" id="IPR019109">
    <property type="entry name" value="MamF_MmsF"/>
</dbReference>
<dbReference type="EMBL" id="JAQPZS010000019">
    <property type="protein sequence ID" value="MEJ6497747.1"/>
    <property type="molecule type" value="Genomic_DNA"/>
</dbReference>
<reference evidence="7 9" key="2">
    <citation type="submission" date="2023-01" db="EMBL/GenBank/DDBJ databases">
        <title>Trichodesmium-associated heterotrophic epibiont bacteria.</title>
        <authorList>
            <person name="Cleveland C.S."/>
            <person name="Webb E.A."/>
        </authorList>
    </citation>
    <scope>NUCLEOTIDE SEQUENCE [LARGE SCALE GENOMIC DNA]</scope>
    <source>
        <strain evidence="7 9">USCH2</strain>
    </source>
</reference>
<comment type="subcellular location">
    <subcellularLocation>
        <location evidence="1">Membrane</location>
        <topology evidence="1">Multi-pass membrane protein</topology>
    </subcellularLocation>
</comment>
<dbReference type="EMBL" id="LJTC01000016">
    <property type="protein sequence ID" value="KPM79679.1"/>
    <property type="molecule type" value="Genomic_DNA"/>
</dbReference>
<dbReference type="Proteomes" id="UP000050378">
    <property type="component" value="Unassembled WGS sequence"/>
</dbReference>
<evidence type="ECO:0000256" key="5">
    <source>
        <dbReference type="SAM" id="Phobius"/>
    </source>
</evidence>
<comment type="caution">
    <text evidence="6">The sequence shown here is derived from an EMBL/GenBank/DDBJ whole genome shotgun (WGS) entry which is preliminary data.</text>
</comment>
<keyword evidence="3 5" id="KW-1133">Transmembrane helix</keyword>
<dbReference type="STRING" id="570156.AOG27_19345"/>
<accession>A0A0P7E2A4</accession>
<dbReference type="Pfam" id="PF09685">
    <property type="entry name" value="MamF_MmsF"/>
    <property type="match status" value="1"/>
</dbReference>
<keyword evidence="4 5" id="KW-0472">Membrane</keyword>
<keyword evidence="9" id="KW-1185">Reference proteome</keyword>
<evidence type="ECO:0000256" key="2">
    <source>
        <dbReference type="ARBA" id="ARBA00022692"/>
    </source>
</evidence>
<dbReference type="OrthoDB" id="9808930at2"/>
<dbReference type="PATRIC" id="fig|570156.3.peg.1795"/>
<dbReference type="GO" id="GO:0016757">
    <property type="term" value="F:glycosyltransferase activity"/>
    <property type="evidence" value="ECO:0007669"/>
    <property type="project" value="UniProtKB-KW"/>
</dbReference>
<name>A0A0P7E2A4_9GAMM</name>
<dbReference type="RefSeq" id="WP_054554635.1">
    <property type="nucleotide sequence ID" value="NZ_JAQPZS010000019.1"/>
</dbReference>
<evidence type="ECO:0000256" key="4">
    <source>
        <dbReference type="ARBA" id="ARBA00023136"/>
    </source>
</evidence>
<organism evidence="6 8">
    <name type="scientific">Pseudoalteromonas lipolytica</name>
    <dbReference type="NCBI Taxonomy" id="570156"/>
    <lineage>
        <taxon>Bacteria</taxon>
        <taxon>Pseudomonadati</taxon>
        <taxon>Pseudomonadota</taxon>
        <taxon>Gammaproteobacteria</taxon>
        <taxon>Alteromonadales</taxon>
        <taxon>Pseudoalteromonadaceae</taxon>
        <taxon>Pseudoalteromonas</taxon>
    </lineage>
</organism>
<proteinExistence type="predicted"/>
<keyword evidence="6" id="KW-0328">Glycosyltransferase</keyword>
<evidence type="ECO:0000313" key="8">
    <source>
        <dbReference type="Proteomes" id="UP000050378"/>
    </source>
</evidence>
<dbReference type="AlphaFoldDB" id="A0A0P7E2A4"/>
<evidence type="ECO:0000256" key="1">
    <source>
        <dbReference type="ARBA" id="ARBA00004141"/>
    </source>
</evidence>
<sequence length="123" mass="13803">MDDNQKVEIIVADKDQRTWAMFCHLSALAGLLFPFGSVIGPLIVWLVKKEEMPLVAEHGRKSLNFQLTMMIAYIVCFMLMFVVVGVILLPLVALFSLIMVVVSAIKANDGKEVKYPMAIEFIK</sequence>
<feature type="transmembrane region" description="Helical" evidence="5">
    <location>
        <begin position="70"/>
        <end position="102"/>
    </location>
</feature>
<evidence type="ECO:0000313" key="6">
    <source>
        <dbReference type="EMBL" id="KPM79679.1"/>
    </source>
</evidence>
<keyword evidence="2 5" id="KW-0812">Transmembrane</keyword>
<evidence type="ECO:0000256" key="3">
    <source>
        <dbReference type="ARBA" id="ARBA00022989"/>
    </source>
</evidence>